<accession>A0A8S0RGJ1</accession>
<protein>
    <submittedName>
        <fullName evidence="1">Uncharacterized protein</fullName>
    </submittedName>
</protein>
<dbReference type="Gramene" id="OE9A111057T1">
    <property type="protein sequence ID" value="OE9A111057C1"/>
    <property type="gene ID" value="OE9A111057"/>
</dbReference>
<sequence length="387" mass="44124">MEIRDLDPSDMEMAMPYMYEVQYIKPVQPELACGEKRKGGMVDRSIHSVRATRKPSYSSEKTSMPLLMLTDGRLGHSDVPLDDGNDDFVDFPPRWQGTMFDANSPGREDQPVPNDFFKQLTELQTENHRMSIAIDAIKSEISSLKHDQQNKLNNIVHMEGEIHIDLIDIRSNLQFMTEFVTALISSSMEEILTKFKDKSRLNIVRDYETLDKVGDAEITIDSKGKGKMETEVDVELPYSLQPPSFDLGVCFTQPIPIELTKSKKMETYVASVSHVTAPSSGLPVKRAPRSAKALQSPYVHEGKQNKHSNNVVIFQHYNQSVGHADIADLQSWFQRGYKPHNKKKFNDRDDRIRPPFLVGQFLVENKTWWYELVSRDVSLSSSVCIIL</sequence>
<reference evidence="1 2" key="1">
    <citation type="submission" date="2019-12" db="EMBL/GenBank/DDBJ databases">
        <authorList>
            <person name="Alioto T."/>
            <person name="Alioto T."/>
            <person name="Gomez Garrido J."/>
        </authorList>
    </citation>
    <scope>NUCLEOTIDE SEQUENCE [LARGE SCALE GENOMIC DNA]</scope>
</reference>
<dbReference type="AlphaFoldDB" id="A0A8S0RGJ1"/>
<evidence type="ECO:0000313" key="2">
    <source>
        <dbReference type="Proteomes" id="UP000594638"/>
    </source>
</evidence>
<comment type="caution">
    <text evidence="1">The sequence shown here is derived from an EMBL/GenBank/DDBJ whole genome shotgun (WGS) entry which is preliminary data.</text>
</comment>
<dbReference type="EMBL" id="CACTIH010003617">
    <property type="protein sequence ID" value="CAA2978209.1"/>
    <property type="molecule type" value="Genomic_DNA"/>
</dbReference>
<keyword evidence="2" id="KW-1185">Reference proteome</keyword>
<organism evidence="1 2">
    <name type="scientific">Olea europaea subsp. europaea</name>
    <dbReference type="NCBI Taxonomy" id="158383"/>
    <lineage>
        <taxon>Eukaryota</taxon>
        <taxon>Viridiplantae</taxon>
        <taxon>Streptophyta</taxon>
        <taxon>Embryophyta</taxon>
        <taxon>Tracheophyta</taxon>
        <taxon>Spermatophyta</taxon>
        <taxon>Magnoliopsida</taxon>
        <taxon>eudicotyledons</taxon>
        <taxon>Gunneridae</taxon>
        <taxon>Pentapetalae</taxon>
        <taxon>asterids</taxon>
        <taxon>lamiids</taxon>
        <taxon>Lamiales</taxon>
        <taxon>Oleaceae</taxon>
        <taxon>Oleeae</taxon>
        <taxon>Olea</taxon>
    </lineage>
</organism>
<proteinExistence type="predicted"/>
<gene>
    <name evidence="1" type="ORF">OLEA9_A111057</name>
</gene>
<name>A0A8S0RGJ1_OLEEU</name>
<evidence type="ECO:0000313" key="1">
    <source>
        <dbReference type="EMBL" id="CAA2978209.1"/>
    </source>
</evidence>
<dbReference type="OrthoDB" id="444540at2759"/>
<dbReference type="Proteomes" id="UP000594638">
    <property type="component" value="Unassembled WGS sequence"/>
</dbReference>